<comment type="cofactor">
    <cofactor evidence="1">
        <name>FMN</name>
        <dbReference type="ChEBI" id="CHEBI:58210"/>
    </cofactor>
</comment>
<dbReference type="InterPro" id="IPR008254">
    <property type="entry name" value="Flavodoxin/NO_synth"/>
</dbReference>
<dbReference type="RefSeq" id="WP_007328525.1">
    <property type="nucleotide sequence ID" value="NZ_AFAR01000229.1"/>
</dbReference>
<dbReference type="PROSITE" id="PS00201">
    <property type="entry name" value="FLAVODOXIN"/>
    <property type="match status" value="1"/>
</dbReference>
<dbReference type="SUPFAM" id="SSF52218">
    <property type="entry name" value="Flavoproteins"/>
    <property type="match status" value="1"/>
</dbReference>
<dbReference type="EMBL" id="AFAR01000229">
    <property type="protein sequence ID" value="EGF25467.1"/>
    <property type="molecule type" value="Genomic_DNA"/>
</dbReference>
<dbReference type="Pfam" id="PF12724">
    <property type="entry name" value="Flavodoxin_5"/>
    <property type="match status" value="1"/>
</dbReference>
<dbReference type="PROSITE" id="PS50902">
    <property type="entry name" value="FLAVODOXIN_LIKE"/>
    <property type="match status" value="1"/>
</dbReference>
<reference evidence="4 5" key="1">
    <citation type="journal article" date="2013" name="Mar. Genomics">
        <title>Expression of sulfatases in Rhodopirellula baltica and the diversity of sulfatases in the genus Rhodopirellula.</title>
        <authorList>
            <person name="Wegner C.E."/>
            <person name="Richter-Heitmann T."/>
            <person name="Klindworth A."/>
            <person name="Klockow C."/>
            <person name="Richter M."/>
            <person name="Achstetter T."/>
            <person name="Glockner F.O."/>
            <person name="Harder J."/>
        </authorList>
    </citation>
    <scope>NUCLEOTIDE SEQUENCE [LARGE SCALE GENOMIC DNA]</scope>
    <source>
        <strain evidence="4 5">WH47</strain>
    </source>
</reference>
<evidence type="ECO:0000313" key="4">
    <source>
        <dbReference type="EMBL" id="EGF25467.1"/>
    </source>
</evidence>
<dbReference type="InterPro" id="IPR029039">
    <property type="entry name" value="Flavoprotein-like_sf"/>
</dbReference>
<dbReference type="InterPro" id="IPR052200">
    <property type="entry name" value="Protoporphyrinogen_IX_DH"/>
</dbReference>
<dbReference type="GO" id="GO:0070819">
    <property type="term" value="F:menaquinone-dependent protoporphyrinogen oxidase activity"/>
    <property type="evidence" value="ECO:0007669"/>
    <property type="project" value="TreeGrafter"/>
</dbReference>
<dbReference type="GO" id="GO:0006783">
    <property type="term" value="P:heme biosynthetic process"/>
    <property type="evidence" value="ECO:0007669"/>
    <property type="project" value="TreeGrafter"/>
</dbReference>
<evidence type="ECO:0000259" key="3">
    <source>
        <dbReference type="PROSITE" id="PS50902"/>
    </source>
</evidence>
<dbReference type="Gene3D" id="3.40.50.360">
    <property type="match status" value="1"/>
</dbReference>
<dbReference type="GO" id="GO:0010181">
    <property type="term" value="F:FMN binding"/>
    <property type="evidence" value="ECO:0007669"/>
    <property type="project" value="InterPro"/>
</dbReference>
<dbReference type="PANTHER" id="PTHR38030:SF2">
    <property type="entry name" value="PROTOPORPHYRINOGEN IX DEHYDROGENASE [QUINONE]"/>
    <property type="match status" value="1"/>
</dbReference>
<evidence type="ECO:0000313" key="5">
    <source>
        <dbReference type="Proteomes" id="UP000006222"/>
    </source>
</evidence>
<dbReference type="AlphaFoldDB" id="F2AY15"/>
<gene>
    <name evidence="4" type="ORF">RBWH47_04884</name>
</gene>
<dbReference type="InterPro" id="IPR001226">
    <property type="entry name" value="Flavodoxin_CS"/>
</dbReference>
<evidence type="ECO:0000256" key="2">
    <source>
        <dbReference type="SAM" id="MobiDB-lite"/>
    </source>
</evidence>
<dbReference type="NCBIfam" id="NF008316">
    <property type="entry name" value="PRK11104.1"/>
    <property type="match status" value="1"/>
</dbReference>
<feature type="region of interest" description="Disordered" evidence="2">
    <location>
        <begin position="254"/>
        <end position="292"/>
    </location>
</feature>
<protein>
    <submittedName>
        <fullName evidence="4">Protoporphyrinogen oxidase</fullName>
    </submittedName>
</protein>
<proteinExistence type="predicted"/>
<name>F2AY15_RHOBT</name>
<organism evidence="4 5">
    <name type="scientific">Rhodopirellula baltica WH47</name>
    <dbReference type="NCBI Taxonomy" id="991778"/>
    <lineage>
        <taxon>Bacteria</taxon>
        <taxon>Pseudomonadati</taxon>
        <taxon>Planctomycetota</taxon>
        <taxon>Planctomycetia</taxon>
        <taxon>Pirellulales</taxon>
        <taxon>Pirellulaceae</taxon>
        <taxon>Rhodopirellula</taxon>
    </lineage>
</organism>
<dbReference type="InterPro" id="IPR026816">
    <property type="entry name" value="Flavodoxin_dom"/>
</dbReference>
<dbReference type="PATRIC" id="fig|991778.3.peg.4889"/>
<comment type="caution">
    <text evidence="4">The sequence shown here is derived from an EMBL/GenBank/DDBJ whole genome shotgun (WGS) entry which is preliminary data.</text>
</comment>
<evidence type="ECO:0000256" key="1">
    <source>
        <dbReference type="ARBA" id="ARBA00001917"/>
    </source>
</evidence>
<feature type="domain" description="Flavodoxin-like" evidence="3">
    <location>
        <begin position="3"/>
        <end position="175"/>
    </location>
</feature>
<dbReference type="Proteomes" id="UP000006222">
    <property type="component" value="Unassembled WGS sequence"/>
</dbReference>
<dbReference type="GO" id="GO:0009055">
    <property type="term" value="F:electron transfer activity"/>
    <property type="evidence" value="ECO:0007669"/>
    <property type="project" value="InterPro"/>
</dbReference>
<sequence>MRHLIVFASHEGQTEQIAERIHRRLLEHSMPSDVFDVVQHSATEIQVEAYDAVLIGSPMHFGRHDPRIRFFIEHNLAFLREIPTAFFSVSLASASKKRKERAEAERLANEFLQSTQWIPPVMDCFAGALKYSKYGWLKRQIMHRIAQRSGEETSFEQDYEYTDWERVDDFADRFATLVRACKRSPELRPRFSEMRLPTREYSLRRGRSKRRTANLYHVVANGGRLNGWVPHTGAFRCMKSPLIGRMCAKRSRTKLGLARTSRKRSQGDSLLGVKQQTNKPLPKLAASQRNGMPIWCRTNR</sequence>
<dbReference type="PANTHER" id="PTHR38030">
    <property type="entry name" value="PROTOPORPHYRINOGEN IX DEHYDROGENASE [MENAQUINONE]"/>
    <property type="match status" value="1"/>
</dbReference>
<accession>F2AY15</accession>